<evidence type="ECO:0000259" key="10">
    <source>
        <dbReference type="Pfam" id="PF21687"/>
    </source>
</evidence>
<dbReference type="PANTHER" id="PTHR38831:SF2">
    <property type="entry name" value="TYPE II SECRETION SYSTEM PROTEIN K"/>
    <property type="match status" value="1"/>
</dbReference>
<dbReference type="KEGG" id="abg:Asbog_02371"/>
<comment type="subcellular location">
    <subcellularLocation>
        <location evidence="1">Cell inner membrane</location>
    </subcellularLocation>
</comment>
<keyword evidence="7" id="KW-0653">Protein transport</keyword>
<organism evidence="11 12">
    <name type="scientific">Asaia bogorensis NBRC 16594</name>
    <dbReference type="NCBI Taxonomy" id="1231624"/>
    <lineage>
        <taxon>Bacteria</taxon>
        <taxon>Pseudomonadati</taxon>
        <taxon>Pseudomonadota</taxon>
        <taxon>Alphaproteobacteria</taxon>
        <taxon>Acetobacterales</taxon>
        <taxon>Acetobacteraceae</taxon>
        <taxon>Asaia</taxon>
    </lineage>
</organism>
<evidence type="ECO:0000256" key="6">
    <source>
        <dbReference type="ARBA" id="ARBA00022692"/>
    </source>
</evidence>
<evidence type="ECO:0000256" key="8">
    <source>
        <dbReference type="ARBA" id="ARBA00022989"/>
    </source>
</evidence>
<evidence type="ECO:0000256" key="3">
    <source>
        <dbReference type="ARBA" id="ARBA00022448"/>
    </source>
</evidence>
<keyword evidence="12" id="KW-1185">Reference proteome</keyword>
<dbReference type="PANTHER" id="PTHR38831">
    <property type="entry name" value="TYPE II SECRETION SYSTEM PROTEIN K"/>
    <property type="match status" value="1"/>
</dbReference>
<accession>A0AAN4U2K6</accession>
<feature type="domain" description="T2SS protein K first SAM-like" evidence="10">
    <location>
        <begin position="105"/>
        <end position="194"/>
    </location>
</feature>
<dbReference type="AlphaFoldDB" id="A0AAN4U2K6"/>
<protein>
    <recommendedName>
        <fullName evidence="10">T2SS protein K first SAM-like domain-containing protein</fullName>
    </recommendedName>
</protein>
<proteinExistence type="inferred from homology"/>
<dbReference type="Gene3D" id="1.10.40.60">
    <property type="entry name" value="EpsJ-like"/>
    <property type="match status" value="1"/>
</dbReference>
<evidence type="ECO:0000313" key="12">
    <source>
        <dbReference type="Proteomes" id="UP000321287"/>
    </source>
</evidence>
<keyword evidence="4" id="KW-1003">Cell membrane</keyword>
<keyword evidence="3" id="KW-0813">Transport</keyword>
<keyword evidence="9" id="KW-0472">Membrane</keyword>
<evidence type="ECO:0000256" key="5">
    <source>
        <dbReference type="ARBA" id="ARBA00022519"/>
    </source>
</evidence>
<dbReference type="GO" id="GO:0005886">
    <property type="term" value="C:plasma membrane"/>
    <property type="evidence" value="ECO:0007669"/>
    <property type="project" value="UniProtKB-SubCell"/>
</dbReference>
<dbReference type="InterPro" id="IPR005628">
    <property type="entry name" value="GspK"/>
</dbReference>
<evidence type="ECO:0000313" key="11">
    <source>
        <dbReference type="EMBL" id="GEL53636.1"/>
    </source>
</evidence>
<dbReference type="GeneID" id="78227381"/>
<reference evidence="11 12" key="1">
    <citation type="submission" date="2019-07" db="EMBL/GenBank/DDBJ databases">
        <title>Whole genome shotgun sequence of Asaia bogorensis NBRC 16594.</title>
        <authorList>
            <person name="Hosoyama A."/>
            <person name="Uohara A."/>
            <person name="Ohji S."/>
            <person name="Ichikawa N."/>
        </authorList>
    </citation>
    <scope>NUCLEOTIDE SEQUENCE [LARGE SCALE GENOMIC DNA]</scope>
    <source>
        <strain evidence="11 12">NBRC 16594</strain>
    </source>
</reference>
<keyword evidence="5" id="KW-0997">Cell inner membrane</keyword>
<dbReference type="GO" id="GO:0009306">
    <property type="term" value="P:protein secretion"/>
    <property type="evidence" value="ECO:0007669"/>
    <property type="project" value="InterPro"/>
</dbReference>
<dbReference type="InterPro" id="IPR038072">
    <property type="entry name" value="GspK_central_sf"/>
</dbReference>
<evidence type="ECO:0000256" key="9">
    <source>
        <dbReference type="ARBA" id="ARBA00023136"/>
    </source>
</evidence>
<comment type="caution">
    <text evidence="11">The sequence shown here is derived from an EMBL/GenBank/DDBJ whole genome shotgun (WGS) entry which is preliminary data.</text>
</comment>
<dbReference type="EMBL" id="BJVS01000004">
    <property type="protein sequence ID" value="GEL53636.1"/>
    <property type="molecule type" value="Genomic_DNA"/>
</dbReference>
<dbReference type="SUPFAM" id="SSF158544">
    <property type="entry name" value="GspK insert domain-like"/>
    <property type="match status" value="1"/>
</dbReference>
<gene>
    <name evidence="11" type="ORF">ABO01nite_16430</name>
</gene>
<dbReference type="Pfam" id="PF21687">
    <property type="entry name" value="T2SSK_1st"/>
    <property type="match status" value="1"/>
</dbReference>
<name>A0AAN4U2K6_9PROT</name>
<evidence type="ECO:0000256" key="7">
    <source>
        <dbReference type="ARBA" id="ARBA00022927"/>
    </source>
</evidence>
<evidence type="ECO:0000256" key="1">
    <source>
        <dbReference type="ARBA" id="ARBA00004533"/>
    </source>
</evidence>
<dbReference type="InterPro" id="IPR049031">
    <property type="entry name" value="T2SSK_SAM-like_1st"/>
</dbReference>
<dbReference type="RefSeq" id="WP_146926508.1">
    <property type="nucleotide sequence ID" value="NZ_AP014690.1"/>
</dbReference>
<keyword evidence="8" id="KW-1133">Transmembrane helix</keyword>
<evidence type="ECO:0000256" key="4">
    <source>
        <dbReference type="ARBA" id="ARBA00022475"/>
    </source>
</evidence>
<sequence>MNTRQPARERQDRGFALVIVLWALAGLSLLTAMTIASAGSALRETRLLRDTARMETLAEGGIASAVFHESGPIATRWPLDGTPHVSRIDGLKLSISLKSQAATINPNTAPLPLLAALFVECGGAPDQAAMIAREMVSWRRQAQAQDPNERQRFLALGLRYLPPHAPFQSLDELALLPGITPLLLARARPHLSIVQPEELHAPISDPITRQALARANLPALPAASGDQRHAYSFVATVIVTDEHGGSSFRQATLLSDNGLSLARIIAEQRESDDAR</sequence>
<dbReference type="Proteomes" id="UP000321287">
    <property type="component" value="Unassembled WGS sequence"/>
</dbReference>
<evidence type="ECO:0000256" key="2">
    <source>
        <dbReference type="ARBA" id="ARBA00007246"/>
    </source>
</evidence>
<comment type="similarity">
    <text evidence="2">Belongs to the GSP K family.</text>
</comment>
<keyword evidence="6" id="KW-0812">Transmembrane</keyword>